<evidence type="ECO:0000313" key="3">
    <source>
        <dbReference type="Proteomes" id="UP000190061"/>
    </source>
</evidence>
<accession>A0A1T4LJ48</accession>
<reference evidence="2 3" key="1">
    <citation type="submission" date="2017-02" db="EMBL/GenBank/DDBJ databases">
        <authorList>
            <person name="Peterson S.W."/>
        </authorList>
    </citation>
    <scope>NUCLEOTIDE SEQUENCE [LARGE SCALE GENOMIC DNA]</scope>
    <source>
        <strain evidence="2 3">DSM 21749</strain>
    </source>
</reference>
<gene>
    <name evidence="2" type="ORF">SAMN02745674_00040</name>
</gene>
<proteinExistence type="predicted"/>
<dbReference type="EMBL" id="FUXP01000001">
    <property type="protein sequence ID" value="SJZ54760.1"/>
    <property type="molecule type" value="Genomic_DNA"/>
</dbReference>
<organism evidence="2 3">
    <name type="scientific">Lysobacter spongiicola DSM 21749</name>
    <dbReference type="NCBI Taxonomy" id="1122188"/>
    <lineage>
        <taxon>Bacteria</taxon>
        <taxon>Pseudomonadati</taxon>
        <taxon>Pseudomonadota</taxon>
        <taxon>Gammaproteobacteria</taxon>
        <taxon>Lysobacterales</taxon>
        <taxon>Lysobacteraceae</taxon>
        <taxon>Novilysobacter</taxon>
    </lineage>
</organism>
<dbReference type="AlphaFoldDB" id="A0A1T4LJ48"/>
<dbReference type="STRING" id="1122188.SAMN02745674_00040"/>
<name>A0A1T4LJ48_9GAMM</name>
<evidence type="ECO:0000313" key="2">
    <source>
        <dbReference type="EMBL" id="SJZ54760.1"/>
    </source>
</evidence>
<dbReference type="OrthoDB" id="5569385at2"/>
<evidence type="ECO:0008006" key="4">
    <source>
        <dbReference type="Google" id="ProtNLM"/>
    </source>
</evidence>
<feature type="transmembrane region" description="Helical" evidence="1">
    <location>
        <begin position="96"/>
        <end position="118"/>
    </location>
</feature>
<keyword evidence="1" id="KW-0472">Membrane</keyword>
<sequence length="121" mass="13611">MGRLLLNLRMVPEDESREVREMLDAAGIGFYETAPSRWGISHGGIWVTDEADMAKAKALMADYQRERQRRARAEHEAAVREGRDERFMDVVRGDPLRVLLTAAAIVALLLLVALPAILLRN</sequence>
<keyword evidence="1" id="KW-0812">Transmembrane</keyword>
<dbReference type="Proteomes" id="UP000190061">
    <property type="component" value="Unassembled WGS sequence"/>
</dbReference>
<keyword evidence="1" id="KW-1133">Transmembrane helix</keyword>
<dbReference type="Pfam" id="PF19661">
    <property type="entry name" value="DUF6164"/>
    <property type="match status" value="1"/>
</dbReference>
<protein>
    <recommendedName>
        <fullName evidence="4">Signal transducing protein</fullName>
    </recommendedName>
</protein>
<dbReference type="RefSeq" id="WP_078756715.1">
    <property type="nucleotide sequence ID" value="NZ_FUXP01000001.1"/>
</dbReference>
<evidence type="ECO:0000256" key="1">
    <source>
        <dbReference type="SAM" id="Phobius"/>
    </source>
</evidence>
<keyword evidence="3" id="KW-1185">Reference proteome</keyword>
<dbReference type="InterPro" id="IPR046162">
    <property type="entry name" value="DUF6164"/>
</dbReference>